<feature type="region of interest" description="Disordered" evidence="2">
    <location>
        <begin position="184"/>
        <end position="228"/>
    </location>
</feature>
<dbReference type="InterPro" id="IPR012340">
    <property type="entry name" value="NA-bd_OB-fold"/>
</dbReference>
<feature type="compositionally biased region" description="Basic and acidic residues" evidence="2">
    <location>
        <begin position="10"/>
        <end position="19"/>
    </location>
</feature>
<comment type="caution">
    <text evidence="4">The sequence shown here is derived from an EMBL/GenBank/DDBJ whole genome shotgun (WGS) entry which is preliminary data.</text>
</comment>
<dbReference type="Proteomes" id="UP001151760">
    <property type="component" value="Unassembled WGS sequence"/>
</dbReference>
<proteinExistence type="predicted"/>
<dbReference type="Pfam" id="PF00225">
    <property type="entry name" value="Kinesin"/>
    <property type="match status" value="1"/>
</dbReference>
<feature type="region of interest" description="Disordered" evidence="2">
    <location>
        <begin position="262"/>
        <end position="296"/>
    </location>
</feature>
<evidence type="ECO:0000259" key="3">
    <source>
        <dbReference type="PROSITE" id="PS50126"/>
    </source>
</evidence>
<dbReference type="Pfam" id="PF00575">
    <property type="entry name" value="S1"/>
    <property type="match status" value="1"/>
</dbReference>
<feature type="compositionally biased region" description="Basic and acidic residues" evidence="2">
    <location>
        <begin position="207"/>
        <end position="222"/>
    </location>
</feature>
<dbReference type="Gene3D" id="3.40.850.10">
    <property type="entry name" value="Kinesin motor domain"/>
    <property type="match status" value="1"/>
</dbReference>
<dbReference type="SUPFAM" id="SSF50249">
    <property type="entry name" value="Nucleic acid-binding proteins"/>
    <property type="match status" value="1"/>
</dbReference>
<dbReference type="InterPro" id="IPR001752">
    <property type="entry name" value="Kinesin_motor_dom"/>
</dbReference>
<protein>
    <submittedName>
        <fullName evidence="4">Polyprotein of EF-Ts, chloroplastic</fullName>
    </submittedName>
</protein>
<feature type="compositionally biased region" description="Acidic residues" evidence="2">
    <location>
        <begin position="195"/>
        <end position="206"/>
    </location>
</feature>
<evidence type="ECO:0000256" key="1">
    <source>
        <dbReference type="ARBA" id="ARBA00023175"/>
    </source>
</evidence>
<name>A0ABQ4WM59_9ASTR</name>
<gene>
    <name evidence="4" type="ORF">Tco_0627341</name>
</gene>
<dbReference type="EMBL" id="BQNB010008763">
    <property type="protein sequence ID" value="GJS53979.1"/>
    <property type="molecule type" value="Genomic_DNA"/>
</dbReference>
<reference evidence="4" key="2">
    <citation type="submission" date="2022-01" db="EMBL/GenBank/DDBJ databases">
        <authorList>
            <person name="Yamashiro T."/>
            <person name="Shiraishi A."/>
            <person name="Satake H."/>
            <person name="Nakayama K."/>
        </authorList>
    </citation>
    <scope>NUCLEOTIDE SEQUENCE</scope>
</reference>
<feature type="compositionally biased region" description="Basic and acidic residues" evidence="2">
    <location>
        <begin position="262"/>
        <end position="276"/>
    </location>
</feature>
<dbReference type="InterPro" id="IPR027417">
    <property type="entry name" value="P-loop_NTPase"/>
</dbReference>
<feature type="compositionally biased region" description="Basic and acidic residues" evidence="2">
    <location>
        <begin position="29"/>
        <end position="49"/>
    </location>
</feature>
<evidence type="ECO:0000256" key="2">
    <source>
        <dbReference type="SAM" id="MobiDB-lite"/>
    </source>
</evidence>
<evidence type="ECO:0000313" key="4">
    <source>
        <dbReference type="EMBL" id="GJS53979.1"/>
    </source>
</evidence>
<dbReference type="PROSITE" id="PS50126">
    <property type="entry name" value="S1"/>
    <property type="match status" value="1"/>
</dbReference>
<dbReference type="Gene3D" id="2.40.50.140">
    <property type="entry name" value="Nucleic acid-binding proteins"/>
    <property type="match status" value="1"/>
</dbReference>
<keyword evidence="1" id="KW-0505">Motor protein</keyword>
<accession>A0ABQ4WM59</accession>
<reference evidence="4" key="1">
    <citation type="journal article" date="2022" name="Int. J. Mol. Sci.">
        <title>Draft Genome of Tanacetum Coccineum: Genomic Comparison of Closely Related Tanacetum-Family Plants.</title>
        <authorList>
            <person name="Yamashiro T."/>
            <person name="Shiraishi A."/>
            <person name="Nakayama K."/>
            <person name="Satake H."/>
        </authorList>
    </citation>
    <scope>NUCLEOTIDE SEQUENCE</scope>
</reference>
<dbReference type="SMART" id="SM00316">
    <property type="entry name" value="S1"/>
    <property type="match status" value="1"/>
</dbReference>
<feature type="region of interest" description="Disordered" evidence="2">
    <location>
        <begin position="75"/>
        <end position="94"/>
    </location>
</feature>
<dbReference type="InterPro" id="IPR036961">
    <property type="entry name" value="Kinesin_motor_dom_sf"/>
</dbReference>
<evidence type="ECO:0000313" key="5">
    <source>
        <dbReference type="Proteomes" id="UP001151760"/>
    </source>
</evidence>
<organism evidence="4 5">
    <name type="scientific">Tanacetum coccineum</name>
    <dbReference type="NCBI Taxonomy" id="301880"/>
    <lineage>
        <taxon>Eukaryota</taxon>
        <taxon>Viridiplantae</taxon>
        <taxon>Streptophyta</taxon>
        <taxon>Embryophyta</taxon>
        <taxon>Tracheophyta</taxon>
        <taxon>Spermatophyta</taxon>
        <taxon>Magnoliopsida</taxon>
        <taxon>eudicotyledons</taxon>
        <taxon>Gunneridae</taxon>
        <taxon>Pentapetalae</taxon>
        <taxon>asterids</taxon>
        <taxon>campanulids</taxon>
        <taxon>Asterales</taxon>
        <taxon>Asteraceae</taxon>
        <taxon>Asteroideae</taxon>
        <taxon>Anthemideae</taxon>
        <taxon>Anthemidinae</taxon>
        <taxon>Tanacetum</taxon>
    </lineage>
</organism>
<sequence>MGNGRKRARNVSEKRETFHVKWKRQVSGGDKDSDKATDGSGPRRNEGRKTTKFVKGQDLDGTVKNLTRSGAFINLPEGEEGFMPQSEEADEGFRSLMGDGSSLEVGQEVKVRVLKIARGQVTLKIKKDEDAKAFDSKLQGEAFTATNPFLLVFRQNKDIASFLDEREKHKETTVDEKVEAEAEISAEAETQASVDETEVASPEPEEVEKVEPISDEELKPEETSSITGCSEQVDAPVVEENVVKGLNSCSLVTRGDKIVTSEEKVEVPEETSKEQVEVPEVTSSVASTSKQVDLPATEDKDVKVEPISDENGSIASEEQVDVTEELSSVTNSVDQVVEEIVVAVHQMKKRSVFPFNGPLVVEVMVELVIAAMVIEVMAAETIMTGALGIVAAGLTQYRAYSTNEVMVLLQQGNRYRTTKLTRANETSSRSHAILQVGL</sequence>
<dbReference type="SUPFAM" id="SSF52540">
    <property type="entry name" value="P-loop containing nucleoside triphosphate hydrolases"/>
    <property type="match status" value="1"/>
</dbReference>
<feature type="region of interest" description="Disordered" evidence="2">
    <location>
        <begin position="1"/>
        <end position="58"/>
    </location>
</feature>
<dbReference type="InterPro" id="IPR003029">
    <property type="entry name" value="S1_domain"/>
</dbReference>
<keyword evidence="5" id="KW-1185">Reference proteome</keyword>
<feature type="compositionally biased region" description="Polar residues" evidence="2">
    <location>
        <begin position="281"/>
        <end position="291"/>
    </location>
</feature>
<feature type="domain" description="S1 motif" evidence="3">
    <location>
        <begin position="56"/>
        <end position="126"/>
    </location>
</feature>